<name>A0ABQ7T6Z7_PHRPL</name>
<evidence type="ECO:0000313" key="3">
    <source>
        <dbReference type="EMBL" id="KAH0625514.1"/>
    </source>
</evidence>
<dbReference type="Proteomes" id="UP000826234">
    <property type="component" value="Unassembled WGS sequence"/>
</dbReference>
<evidence type="ECO:0000256" key="1">
    <source>
        <dbReference type="SAM" id="MobiDB-lite"/>
    </source>
</evidence>
<keyword evidence="4" id="KW-1185">Reference proteome</keyword>
<dbReference type="SUPFAM" id="SSF46934">
    <property type="entry name" value="UBA-like"/>
    <property type="match status" value="1"/>
</dbReference>
<dbReference type="Gene3D" id="1.10.8.10">
    <property type="entry name" value="DNA helicase RuvA subunit, C-terminal domain"/>
    <property type="match status" value="1"/>
</dbReference>
<evidence type="ECO:0000313" key="4">
    <source>
        <dbReference type="Proteomes" id="UP000826234"/>
    </source>
</evidence>
<evidence type="ECO:0000259" key="2">
    <source>
        <dbReference type="Pfam" id="PF00627"/>
    </source>
</evidence>
<feature type="compositionally biased region" description="Low complexity" evidence="1">
    <location>
        <begin position="20"/>
        <end position="34"/>
    </location>
</feature>
<gene>
    <name evidence="3" type="ORF">JD844_015058</name>
</gene>
<dbReference type="EMBL" id="JAIPUX010001211">
    <property type="protein sequence ID" value="KAH0625514.1"/>
    <property type="molecule type" value="Genomic_DNA"/>
</dbReference>
<feature type="domain" description="UBA" evidence="2">
    <location>
        <begin position="102"/>
        <end position="135"/>
    </location>
</feature>
<protein>
    <recommendedName>
        <fullName evidence="2">UBA domain-containing protein</fullName>
    </recommendedName>
</protein>
<dbReference type="Pfam" id="PF00627">
    <property type="entry name" value="UBA"/>
    <property type="match status" value="1"/>
</dbReference>
<proteinExistence type="predicted"/>
<organism evidence="3 4">
    <name type="scientific">Phrynosoma platyrhinos</name>
    <name type="common">Desert horned lizard</name>
    <dbReference type="NCBI Taxonomy" id="52577"/>
    <lineage>
        <taxon>Eukaryota</taxon>
        <taxon>Metazoa</taxon>
        <taxon>Chordata</taxon>
        <taxon>Craniata</taxon>
        <taxon>Vertebrata</taxon>
        <taxon>Euteleostomi</taxon>
        <taxon>Lepidosauria</taxon>
        <taxon>Squamata</taxon>
        <taxon>Bifurcata</taxon>
        <taxon>Unidentata</taxon>
        <taxon>Episquamata</taxon>
        <taxon>Toxicofera</taxon>
        <taxon>Iguania</taxon>
        <taxon>Phrynosomatidae</taxon>
        <taxon>Phrynosomatinae</taxon>
        <taxon>Phrynosoma</taxon>
    </lineage>
</organism>
<comment type="caution">
    <text evidence="3">The sequence shown here is derived from an EMBL/GenBank/DDBJ whole genome shotgun (WGS) entry which is preliminary data.</text>
</comment>
<sequence length="162" mass="17298">MERFIATSLLQTPGLFSGESPTQLLPPSLPSNSPWRGEIRELGEETSPIFPSGPQPSGTSGVSYATLQETLRDEELLQAGIQASLQDMAEEEVTLSKSSVSSLRLQQLQKMGFPTKEAVVALAATGHVEGAVSLLIGGHVGTKAVVTTEHQRPPSRHEAVRK</sequence>
<dbReference type="InterPro" id="IPR009060">
    <property type="entry name" value="UBA-like_sf"/>
</dbReference>
<accession>A0ABQ7T6Z7</accession>
<feature type="region of interest" description="Disordered" evidence="1">
    <location>
        <begin position="14"/>
        <end position="62"/>
    </location>
</feature>
<dbReference type="InterPro" id="IPR015940">
    <property type="entry name" value="UBA"/>
</dbReference>
<reference evidence="3 4" key="1">
    <citation type="journal article" date="2022" name="Gigascience">
        <title>A chromosome-level genome assembly and annotation of the desert horned lizard, Phrynosoma platyrhinos, provides insight into chromosomal rearrangements among reptiles.</title>
        <authorList>
            <person name="Koochekian N."/>
            <person name="Ascanio A."/>
            <person name="Farleigh K."/>
            <person name="Card D.C."/>
            <person name="Schield D.R."/>
            <person name="Castoe T.A."/>
            <person name="Jezkova T."/>
        </authorList>
    </citation>
    <scope>NUCLEOTIDE SEQUENCE [LARGE SCALE GENOMIC DNA]</scope>
    <source>
        <strain evidence="3">NK-2021</strain>
    </source>
</reference>